<reference evidence="1" key="1">
    <citation type="submission" date="2022-10" db="EMBL/GenBank/DDBJ databases">
        <title>Genome Sequence of Xylaria curta.</title>
        <authorList>
            <person name="Buettner E."/>
        </authorList>
    </citation>
    <scope>NUCLEOTIDE SEQUENCE</scope>
    <source>
        <strain evidence="1">Babe10</strain>
    </source>
</reference>
<evidence type="ECO:0000313" key="1">
    <source>
        <dbReference type="EMBL" id="KAJ2972837.1"/>
    </source>
</evidence>
<protein>
    <submittedName>
        <fullName evidence="1">Uncharacterized protein</fullName>
    </submittedName>
</protein>
<proteinExistence type="predicted"/>
<organism evidence="1 2">
    <name type="scientific">Xylaria curta</name>
    <dbReference type="NCBI Taxonomy" id="42375"/>
    <lineage>
        <taxon>Eukaryota</taxon>
        <taxon>Fungi</taxon>
        <taxon>Dikarya</taxon>
        <taxon>Ascomycota</taxon>
        <taxon>Pezizomycotina</taxon>
        <taxon>Sordariomycetes</taxon>
        <taxon>Xylariomycetidae</taxon>
        <taxon>Xylariales</taxon>
        <taxon>Xylariaceae</taxon>
        <taxon>Xylaria</taxon>
    </lineage>
</organism>
<sequence>MRTEMIVFYAAGKTTPSPSQIRNFAEGIDDIPCDLTLGISNRKFVGVEDRYSRSARRASSTGKRQHDTSHARILPSAAAPALPLFAVASFNRRKVIRAYDRVVLGRHPPVEASPFVPGTQRVGLKKTMP</sequence>
<comment type="caution">
    <text evidence="1">The sequence shown here is derived from an EMBL/GenBank/DDBJ whole genome shotgun (WGS) entry which is preliminary data.</text>
</comment>
<name>A0ACC1N0P6_9PEZI</name>
<dbReference type="Proteomes" id="UP001143856">
    <property type="component" value="Unassembled WGS sequence"/>
</dbReference>
<evidence type="ECO:0000313" key="2">
    <source>
        <dbReference type="Proteomes" id="UP001143856"/>
    </source>
</evidence>
<gene>
    <name evidence="1" type="ORF">NUW58_g9097</name>
</gene>
<dbReference type="EMBL" id="JAPDGR010003077">
    <property type="protein sequence ID" value="KAJ2972837.1"/>
    <property type="molecule type" value="Genomic_DNA"/>
</dbReference>
<accession>A0ACC1N0P6</accession>
<keyword evidence="2" id="KW-1185">Reference proteome</keyword>